<protein>
    <recommendedName>
        <fullName evidence="8">Probable membrane transporter protein</fullName>
    </recommendedName>
</protein>
<dbReference type="Pfam" id="PF01925">
    <property type="entry name" value="TauE"/>
    <property type="match status" value="1"/>
</dbReference>
<comment type="similarity">
    <text evidence="2 8">Belongs to the 4-toluene sulfonate uptake permease (TSUP) (TC 2.A.102) family.</text>
</comment>
<keyword evidence="5 8" id="KW-0812">Transmembrane</keyword>
<evidence type="ECO:0000313" key="10">
    <source>
        <dbReference type="Proteomes" id="UP000717534"/>
    </source>
</evidence>
<comment type="subcellular location">
    <subcellularLocation>
        <location evidence="1 8">Cell membrane</location>
        <topology evidence="1 8">Multi-pass membrane protein</topology>
    </subcellularLocation>
</comment>
<feature type="transmembrane region" description="Helical" evidence="8">
    <location>
        <begin position="32"/>
        <end position="58"/>
    </location>
</feature>
<evidence type="ECO:0000256" key="8">
    <source>
        <dbReference type="RuleBase" id="RU363041"/>
    </source>
</evidence>
<gene>
    <name evidence="9" type="ORF">JYU06_03990</name>
</gene>
<keyword evidence="3" id="KW-0813">Transport</keyword>
<dbReference type="PANTHER" id="PTHR30269:SF37">
    <property type="entry name" value="MEMBRANE TRANSPORTER PROTEIN"/>
    <property type="match status" value="1"/>
</dbReference>
<feature type="transmembrane region" description="Helical" evidence="8">
    <location>
        <begin position="221"/>
        <end position="238"/>
    </location>
</feature>
<dbReference type="Proteomes" id="UP000717534">
    <property type="component" value="Unassembled WGS sequence"/>
</dbReference>
<feature type="transmembrane region" description="Helical" evidence="8">
    <location>
        <begin position="125"/>
        <end position="143"/>
    </location>
</feature>
<organism evidence="9 10">
    <name type="scientific">Desulfotalea psychrophila</name>
    <dbReference type="NCBI Taxonomy" id="84980"/>
    <lineage>
        <taxon>Bacteria</taxon>
        <taxon>Pseudomonadati</taxon>
        <taxon>Thermodesulfobacteriota</taxon>
        <taxon>Desulfobulbia</taxon>
        <taxon>Desulfobulbales</taxon>
        <taxon>Desulfocapsaceae</taxon>
        <taxon>Desulfotalea</taxon>
    </lineage>
</organism>
<comment type="caution">
    <text evidence="9">The sequence shown here is derived from an EMBL/GenBank/DDBJ whole genome shotgun (WGS) entry which is preliminary data.</text>
</comment>
<proteinExistence type="inferred from homology"/>
<evidence type="ECO:0000313" key="9">
    <source>
        <dbReference type="EMBL" id="MBN4068664.1"/>
    </source>
</evidence>
<dbReference type="PANTHER" id="PTHR30269">
    <property type="entry name" value="TRANSMEMBRANE PROTEIN YFCA"/>
    <property type="match status" value="1"/>
</dbReference>
<evidence type="ECO:0000256" key="7">
    <source>
        <dbReference type="ARBA" id="ARBA00023136"/>
    </source>
</evidence>
<dbReference type="InterPro" id="IPR002781">
    <property type="entry name" value="TM_pro_TauE-like"/>
</dbReference>
<dbReference type="InterPro" id="IPR052017">
    <property type="entry name" value="TSUP"/>
</dbReference>
<evidence type="ECO:0000256" key="5">
    <source>
        <dbReference type="ARBA" id="ARBA00022692"/>
    </source>
</evidence>
<keyword evidence="6 8" id="KW-1133">Transmembrane helix</keyword>
<accession>A0ABS3AUA9</accession>
<sequence length="239" mass="25806">MLTPLLVSIIFLLAGFIQGVSGFGSALVAIPLLSLVIDIKAAVPLCILNSLVITTYLSLKMRRHLDSEKLLPLCLAAIPGIIVGSTILKQVSSTIIRVSLGIMLITYSLFSLFTKPQPRKLHKAWSWIAGFLSGAIGAAFSAGGPPTIIYTTMSDWNKDAIKATLSGFFLFNSYLIAAVHAINGLTTIEIFTYFMISAPFVLLGTVLGTICYGKIPRDRYLQIIFAFLAGMGIMMVLVN</sequence>
<evidence type="ECO:0000256" key="4">
    <source>
        <dbReference type="ARBA" id="ARBA00022475"/>
    </source>
</evidence>
<evidence type="ECO:0000256" key="6">
    <source>
        <dbReference type="ARBA" id="ARBA00022989"/>
    </source>
</evidence>
<evidence type="ECO:0000256" key="2">
    <source>
        <dbReference type="ARBA" id="ARBA00009142"/>
    </source>
</evidence>
<keyword evidence="10" id="KW-1185">Reference proteome</keyword>
<feature type="transmembrane region" description="Helical" evidence="8">
    <location>
        <begin position="94"/>
        <end position="113"/>
    </location>
</feature>
<name>A0ABS3AUA9_9BACT</name>
<dbReference type="EMBL" id="JAFITO010000035">
    <property type="protein sequence ID" value="MBN4068664.1"/>
    <property type="molecule type" value="Genomic_DNA"/>
</dbReference>
<feature type="transmembrane region" description="Helical" evidence="8">
    <location>
        <begin position="190"/>
        <end position="215"/>
    </location>
</feature>
<feature type="transmembrane region" description="Helical" evidence="8">
    <location>
        <begin position="163"/>
        <end position="183"/>
    </location>
</feature>
<keyword evidence="4 8" id="KW-1003">Cell membrane</keyword>
<evidence type="ECO:0000256" key="3">
    <source>
        <dbReference type="ARBA" id="ARBA00022448"/>
    </source>
</evidence>
<reference evidence="9 10" key="1">
    <citation type="submission" date="2021-02" db="EMBL/GenBank/DDBJ databases">
        <title>Activity-based single-cell genomes from oceanic crustal fluid captures similar information to metagenomic and metatranscriptomic surveys with orders of magnitude less sampling.</title>
        <authorList>
            <person name="D'Angelo T.S."/>
            <person name="Orcutt B.N."/>
        </authorList>
    </citation>
    <scope>NUCLEOTIDE SEQUENCE [LARGE SCALE GENOMIC DNA]</scope>
    <source>
        <strain evidence="9">AH-315-G02</strain>
    </source>
</reference>
<feature type="transmembrane region" description="Helical" evidence="8">
    <location>
        <begin position="70"/>
        <end position="88"/>
    </location>
</feature>
<evidence type="ECO:0000256" key="1">
    <source>
        <dbReference type="ARBA" id="ARBA00004651"/>
    </source>
</evidence>
<keyword evidence="7 8" id="KW-0472">Membrane</keyword>